<dbReference type="EC" id="2.7.1.-" evidence="10"/>
<comment type="subcellular location">
    <subcellularLocation>
        <location evidence="1">Cell inner membrane</location>
        <topology evidence="1">Peripheral membrane protein</topology>
        <orientation evidence="1">Cytoplasmic side</orientation>
    </subcellularLocation>
</comment>
<comment type="caution">
    <text evidence="10">The sequence shown here is derived from an EMBL/GenBank/DDBJ whole genome shotgun (WGS) entry which is preliminary data.</text>
</comment>
<reference evidence="10" key="2">
    <citation type="journal article" date="2014" name="ISME J.">
        <title>Microbial stratification in low pH oxic and suboxic macroscopic growths along an acid mine drainage.</title>
        <authorList>
            <person name="Mendez-Garcia C."/>
            <person name="Mesa V."/>
            <person name="Sprenger R.R."/>
            <person name="Richter M."/>
            <person name="Diez M.S."/>
            <person name="Solano J."/>
            <person name="Bargiela R."/>
            <person name="Golyshina O.V."/>
            <person name="Manteca A."/>
            <person name="Ramos J.L."/>
            <person name="Gallego J.R."/>
            <person name="Llorente I."/>
            <person name="Martins Dos Santos V.A."/>
            <person name="Jensen O.N."/>
            <person name="Pelaez A.I."/>
            <person name="Sanchez J."/>
            <person name="Ferrer M."/>
        </authorList>
    </citation>
    <scope>NUCLEOTIDE SEQUENCE</scope>
</reference>
<dbReference type="NCBIfam" id="NF002475">
    <property type="entry name" value="PRK01723.1"/>
    <property type="match status" value="1"/>
</dbReference>
<evidence type="ECO:0000256" key="7">
    <source>
        <dbReference type="ARBA" id="ARBA00022840"/>
    </source>
</evidence>
<dbReference type="GO" id="GO:0009103">
    <property type="term" value="P:lipopolysaccharide biosynthetic process"/>
    <property type="evidence" value="ECO:0007669"/>
    <property type="project" value="UniProtKB-KW"/>
</dbReference>
<evidence type="ECO:0000256" key="3">
    <source>
        <dbReference type="ARBA" id="ARBA00022519"/>
    </source>
</evidence>
<evidence type="ECO:0000256" key="4">
    <source>
        <dbReference type="ARBA" id="ARBA00022679"/>
    </source>
</evidence>
<dbReference type="InterPro" id="IPR022826">
    <property type="entry name" value="KDO_kinase"/>
</dbReference>
<sequence length="230" mass="26600">MELTRFGIWREGVRCLLYDPDIPGDLLSLWTNPTPGKTLPGSLKRGSVISIEAGGKEYVHRHYFRGGYPSRLIRDRYLWLGFKRTRPWREFVLLEKMKRNGLPVPTPALACVDRTHCSYTADLVTIRLPGPSLAQCMDAHVAIDWPAIGRTIRRFHDQGIDHRDLNSHNIVLANEKEVYLLDFDRAREHRARGIWTQRNLSRLKRSLSKRGKGLGLECFWGRFMEGYRSG</sequence>
<dbReference type="GO" id="GO:0016773">
    <property type="term" value="F:phosphotransferase activity, alcohol group as acceptor"/>
    <property type="evidence" value="ECO:0007669"/>
    <property type="project" value="InterPro"/>
</dbReference>
<keyword evidence="4 10" id="KW-0808">Transferase</keyword>
<keyword evidence="7" id="KW-0067">ATP-binding</keyword>
<keyword evidence="2" id="KW-1003">Cell membrane</keyword>
<dbReference type="HAMAP" id="MF_00521">
    <property type="entry name" value="KDO_kinase"/>
    <property type="match status" value="1"/>
</dbReference>
<protein>
    <submittedName>
        <fullName evidence="10">Lipopolysaccharide kinase</fullName>
        <ecNumber evidence="10">2.7.1.-</ecNumber>
    </submittedName>
</protein>
<gene>
    <name evidence="10" type="ORF">B1B_10300</name>
</gene>
<dbReference type="AlphaFoldDB" id="T1BGU2"/>
<dbReference type="EMBL" id="AUZY01006752">
    <property type="protein sequence ID" value="EQD53365.1"/>
    <property type="molecule type" value="Genomic_DNA"/>
</dbReference>
<evidence type="ECO:0000313" key="10">
    <source>
        <dbReference type="EMBL" id="EQD53365.1"/>
    </source>
</evidence>
<name>T1BGU2_9ZZZZ</name>
<dbReference type="InterPro" id="IPR011009">
    <property type="entry name" value="Kinase-like_dom_sf"/>
</dbReference>
<evidence type="ECO:0000256" key="2">
    <source>
        <dbReference type="ARBA" id="ARBA00022475"/>
    </source>
</evidence>
<dbReference type="GO" id="GO:0005886">
    <property type="term" value="C:plasma membrane"/>
    <property type="evidence" value="ECO:0007669"/>
    <property type="project" value="UniProtKB-SubCell"/>
</dbReference>
<dbReference type="GO" id="GO:0016301">
    <property type="term" value="F:kinase activity"/>
    <property type="evidence" value="ECO:0007669"/>
    <property type="project" value="UniProtKB-KW"/>
</dbReference>
<evidence type="ECO:0000256" key="9">
    <source>
        <dbReference type="ARBA" id="ARBA00023136"/>
    </source>
</evidence>
<keyword evidence="6 10" id="KW-0418">Kinase</keyword>
<dbReference type="Pfam" id="PF06293">
    <property type="entry name" value="Kdo"/>
    <property type="match status" value="1"/>
</dbReference>
<evidence type="ECO:0000256" key="6">
    <source>
        <dbReference type="ARBA" id="ARBA00022777"/>
    </source>
</evidence>
<accession>T1BGU2</accession>
<dbReference type="SUPFAM" id="SSF56112">
    <property type="entry name" value="Protein kinase-like (PK-like)"/>
    <property type="match status" value="1"/>
</dbReference>
<proteinExistence type="inferred from homology"/>
<keyword evidence="5" id="KW-0547">Nucleotide-binding</keyword>
<keyword evidence="8" id="KW-0448">Lipopolysaccharide biosynthesis</keyword>
<keyword evidence="3" id="KW-0997">Cell inner membrane</keyword>
<dbReference type="GO" id="GO:0005524">
    <property type="term" value="F:ATP binding"/>
    <property type="evidence" value="ECO:0007669"/>
    <property type="project" value="UniProtKB-KW"/>
</dbReference>
<evidence type="ECO:0000256" key="1">
    <source>
        <dbReference type="ARBA" id="ARBA00004515"/>
    </source>
</evidence>
<keyword evidence="9" id="KW-0472">Membrane</keyword>
<evidence type="ECO:0000256" key="5">
    <source>
        <dbReference type="ARBA" id="ARBA00022741"/>
    </source>
</evidence>
<dbReference type="Gene3D" id="1.10.510.10">
    <property type="entry name" value="Transferase(Phosphotransferase) domain 1"/>
    <property type="match status" value="1"/>
</dbReference>
<evidence type="ECO:0000256" key="8">
    <source>
        <dbReference type="ARBA" id="ARBA00022985"/>
    </source>
</evidence>
<organism evidence="10">
    <name type="scientific">mine drainage metagenome</name>
    <dbReference type="NCBI Taxonomy" id="410659"/>
    <lineage>
        <taxon>unclassified sequences</taxon>
        <taxon>metagenomes</taxon>
        <taxon>ecological metagenomes</taxon>
    </lineage>
</organism>
<reference evidence="10" key="1">
    <citation type="submission" date="2013-08" db="EMBL/GenBank/DDBJ databases">
        <authorList>
            <person name="Mendez C."/>
            <person name="Richter M."/>
            <person name="Ferrer M."/>
            <person name="Sanchez J."/>
        </authorList>
    </citation>
    <scope>NUCLEOTIDE SEQUENCE</scope>
</reference>